<dbReference type="Proteomes" id="UP000236724">
    <property type="component" value="Unassembled WGS sequence"/>
</dbReference>
<dbReference type="AlphaFoldDB" id="A0A1H6FG33"/>
<proteinExistence type="predicted"/>
<evidence type="ECO:0000313" key="1">
    <source>
        <dbReference type="EMBL" id="SEH08126.1"/>
    </source>
</evidence>
<evidence type="ECO:0000313" key="2">
    <source>
        <dbReference type="Proteomes" id="UP000236724"/>
    </source>
</evidence>
<dbReference type="OrthoDB" id="5625682at2"/>
<accession>A0A1H6FG33</accession>
<dbReference type="RefSeq" id="WP_103921702.1">
    <property type="nucleotide sequence ID" value="NZ_FMSV02000543.1"/>
</dbReference>
<gene>
    <name evidence="1" type="ORF">MBHS_04016</name>
</gene>
<sequence length="72" mass="8307">MKTVTLEIDDSVKEQFFWLLEHFSSNEIKILEQSESISDDEYLRSISGMVESIQTARKEPNDKGVGIDELAW</sequence>
<keyword evidence="2" id="KW-1185">Reference proteome</keyword>
<organism evidence="1 2">
    <name type="scientific">Candidatus Venteria ishoeyi</name>
    <dbReference type="NCBI Taxonomy" id="1899563"/>
    <lineage>
        <taxon>Bacteria</taxon>
        <taxon>Pseudomonadati</taxon>
        <taxon>Pseudomonadota</taxon>
        <taxon>Gammaproteobacteria</taxon>
        <taxon>Thiotrichales</taxon>
        <taxon>Thiotrichaceae</taxon>
        <taxon>Venteria</taxon>
    </lineage>
</organism>
<protein>
    <submittedName>
        <fullName evidence="1">Uncharacterized protein</fullName>
    </submittedName>
</protein>
<name>A0A1H6FG33_9GAMM</name>
<reference evidence="1 2" key="1">
    <citation type="submission" date="2016-10" db="EMBL/GenBank/DDBJ databases">
        <authorList>
            <person name="de Groot N.N."/>
        </authorList>
    </citation>
    <scope>NUCLEOTIDE SEQUENCE [LARGE SCALE GENOMIC DNA]</scope>
    <source>
        <strain evidence="1">MBHS1</strain>
    </source>
</reference>
<dbReference type="EMBL" id="FMSV02000543">
    <property type="protein sequence ID" value="SEH08126.1"/>
    <property type="molecule type" value="Genomic_DNA"/>
</dbReference>